<dbReference type="Pfam" id="PF09837">
    <property type="entry name" value="DUF2064"/>
    <property type="match status" value="1"/>
</dbReference>
<keyword evidence="2" id="KW-1185">Reference proteome</keyword>
<evidence type="ECO:0000313" key="1">
    <source>
        <dbReference type="EMBL" id="QDP41347.1"/>
    </source>
</evidence>
<sequence length="205" mass="23555">MAKAPIPGYCKTRLIPYLEADVCADLQEALLLDLINLKKELEPEIDVWIAYTPEASEGYFKTLCNQCFPQIGENLGERMKNGIRKLIAKDYASVLVIGTDTPLNKMDIKYAVKRVKKHSVVIGPALDGGYYLIGVTHHIPSLFEHIKWSTDSVFKETVNRIKCNNLIVDVLPKKRDIDDWEDLLFYQEKKTNPHLDRWKTNHLSR</sequence>
<dbReference type="GO" id="GO:0016740">
    <property type="term" value="F:transferase activity"/>
    <property type="evidence" value="ECO:0007669"/>
    <property type="project" value="UniProtKB-KW"/>
</dbReference>
<dbReference type="SUPFAM" id="SSF53448">
    <property type="entry name" value="Nucleotide-diphospho-sugar transferases"/>
    <property type="match status" value="1"/>
</dbReference>
<dbReference type="AlphaFoldDB" id="A0A516KIW8"/>
<dbReference type="Gene3D" id="3.90.550.10">
    <property type="entry name" value="Spore Coat Polysaccharide Biosynthesis Protein SpsA, Chain A"/>
    <property type="match status" value="1"/>
</dbReference>
<protein>
    <submittedName>
        <fullName evidence="1">Glycosyltransferase</fullName>
    </submittedName>
</protein>
<gene>
    <name evidence="1" type="ORF">FN924_14840</name>
</gene>
<dbReference type="PANTHER" id="PTHR36529">
    <property type="entry name" value="SLL1095 PROTEIN"/>
    <property type="match status" value="1"/>
</dbReference>
<proteinExistence type="predicted"/>
<dbReference type="InterPro" id="IPR018641">
    <property type="entry name" value="Trfase_1_rSAM/seldom-assoc"/>
</dbReference>
<name>A0A516KIW8_9BACI</name>
<dbReference type="Proteomes" id="UP000315215">
    <property type="component" value="Chromosome"/>
</dbReference>
<accession>A0A516KIW8</accession>
<reference evidence="1 2" key="1">
    <citation type="submission" date="2019-07" db="EMBL/GenBank/DDBJ databases">
        <authorList>
            <person name="Li J."/>
        </authorList>
    </citation>
    <scope>NUCLEOTIDE SEQUENCE [LARGE SCALE GENOMIC DNA]</scope>
    <source>
        <strain evidence="1 2">TKL69</strain>
    </source>
</reference>
<dbReference type="KEGG" id="aqt:FN924_14840"/>
<organism evidence="1 2">
    <name type="scientific">Radiobacillus deserti</name>
    <dbReference type="NCBI Taxonomy" id="2594883"/>
    <lineage>
        <taxon>Bacteria</taxon>
        <taxon>Bacillati</taxon>
        <taxon>Bacillota</taxon>
        <taxon>Bacilli</taxon>
        <taxon>Bacillales</taxon>
        <taxon>Bacillaceae</taxon>
        <taxon>Radiobacillus</taxon>
    </lineage>
</organism>
<dbReference type="InterPro" id="IPR029044">
    <property type="entry name" value="Nucleotide-diphossugar_trans"/>
</dbReference>
<keyword evidence="1" id="KW-0808">Transferase</keyword>
<dbReference type="EMBL" id="CP041666">
    <property type="protein sequence ID" value="QDP41347.1"/>
    <property type="molecule type" value="Genomic_DNA"/>
</dbReference>
<evidence type="ECO:0000313" key="2">
    <source>
        <dbReference type="Proteomes" id="UP000315215"/>
    </source>
</evidence>
<dbReference type="RefSeq" id="WP_143895801.1">
    <property type="nucleotide sequence ID" value="NZ_CP041666.1"/>
</dbReference>
<dbReference type="NCBIfam" id="TIGR04282">
    <property type="entry name" value="glyco_like_cofC"/>
    <property type="match status" value="1"/>
</dbReference>
<dbReference type="OrthoDB" id="9810303at2"/>
<dbReference type="PANTHER" id="PTHR36529:SF1">
    <property type="entry name" value="GLYCOSYLTRANSFERASE"/>
    <property type="match status" value="1"/>
</dbReference>